<dbReference type="AlphaFoldDB" id="A0A0F8UZ92"/>
<dbReference type="Pfam" id="PF08547">
    <property type="entry name" value="CIA30"/>
    <property type="match status" value="1"/>
</dbReference>
<dbReference type="SUPFAM" id="SSF49785">
    <property type="entry name" value="Galactose-binding domain-like"/>
    <property type="match status" value="1"/>
</dbReference>
<evidence type="ECO:0000256" key="1">
    <source>
        <dbReference type="ARBA" id="ARBA00007884"/>
    </source>
</evidence>
<name>A0A0F8UZ92_9EURO</name>
<dbReference type="VEuPathDB" id="FungiDB:P175DRAFT_0510334"/>
<comment type="similarity">
    <text evidence="1">Belongs to the CIA30 family.</text>
</comment>
<dbReference type="InterPro" id="IPR008979">
    <property type="entry name" value="Galactose-bd-like_sf"/>
</dbReference>
<proteinExistence type="inferred from homology"/>
<evidence type="ECO:0000313" key="3">
    <source>
        <dbReference type="EMBL" id="KKK24824.1"/>
    </source>
</evidence>
<evidence type="ECO:0000259" key="2">
    <source>
        <dbReference type="Pfam" id="PF08547"/>
    </source>
</evidence>
<keyword evidence="4" id="KW-1185">Reference proteome</keyword>
<reference evidence="3 4" key="1">
    <citation type="submission" date="2015-02" db="EMBL/GenBank/DDBJ databases">
        <title>Draft Genome Sequences of Two Closely-Related Aflatoxigenic Aspergillus Species Obtained from the Cote d'Ivoire.</title>
        <authorList>
            <person name="Moore G.G."/>
            <person name="Beltz S.B."/>
            <person name="Mack B.M."/>
        </authorList>
    </citation>
    <scope>NUCLEOTIDE SEQUENCE [LARGE SCALE GENOMIC DNA]</scope>
    <source>
        <strain evidence="3 4">SRRC1432</strain>
    </source>
</reference>
<evidence type="ECO:0000313" key="4">
    <source>
        <dbReference type="Proteomes" id="UP000034947"/>
    </source>
</evidence>
<protein>
    <recommendedName>
        <fullName evidence="2">NADH:ubiquinone oxidoreductase intermediate-associated protein 30 domain-containing protein</fullName>
    </recommendedName>
</protein>
<dbReference type="PANTHER" id="PTHR13194">
    <property type="entry name" value="COMPLEX I INTERMEDIATE-ASSOCIATED PROTEIN 30"/>
    <property type="match status" value="1"/>
</dbReference>
<accession>A0A0F8UZ92</accession>
<dbReference type="OrthoDB" id="426386at2759"/>
<dbReference type="InterPro" id="IPR013857">
    <property type="entry name" value="NADH-UbQ_OxRdtase-assoc_prot30"/>
</dbReference>
<gene>
    <name evidence="3" type="ORF">AOCH_000251</name>
</gene>
<comment type="caution">
    <text evidence="3">The sequence shown here is derived from an EMBL/GenBank/DDBJ whole genome shotgun (WGS) entry which is preliminary data.</text>
</comment>
<dbReference type="InterPro" id="IPR039131">
    <property type="entry name" value="NDUFAF1"/>
</dbReference>
<dbReference type="GO" id="GO:0051082">
    <property type="term" value="F:unfolded protein binding"/>
    <property type="evidence" value="ECO:0007669"/>
    <property type="project" value="TreeGrafter"/>
</dbReference>
<sequence length="223" mass="24554">MPELPRAYLFGGPHPWSQDDWTSSDDRVRGGSSYSTLVRSPTGQTAAFQGNLDIETLGGAGFASQRTTGERCWDLSAYDGLELNIDEADSKLYTITLKNEILPKRPDGREQSSVSWEIDFRTPETGKVVVKWAGFKATYRGREMKNPPCLDLTNIKRMSIMMRSFFGTQHGDFSLRLVSIAAFRGNESKALDNKGGPVVTACEEVAGEPESQDNLGTSCCVIL</sequence>
<dbReference type="GO" id="GO:0010257">
    <property type="term" value="P:NADH dehydrogenase complex assembly"/>
    <property type="evidence" value="ECO:0007669"/>
    <property type="project" value="TreeGrafter"/>
</dbReference>
<feature type="domain" description="NADH:ubiquinone oxidoreductase intermediate-associated protein 30" evidence="2">
    <location>
        <begin position="14"/>
        <end position="176"/>
    </location>
</feature>
<dbReference type="Proteomes" id="UP000034947">
    <property type="component" value="Unassembled WGS sequence"/>
</dbReference>
<dbReference type="PANTHER" id="PTHR13194:SF19">
    <property type="entry name" value="NAD(P)-BINDING ROSSMANN-FOLD SUPERFAMILY PROTEIN"/>
    <property type="match status" value="1"/>
</dbReference>
<dbReference type="EMBL" id="JYKN01000322">
    <property type="protein sequence ID" value="KKK24824.1"/>
    <property type="molecule type" value="Genomic_DNA"/>
</dbReference>
<organism evidence="3 4">
    <name type="scientific">Aspergillus ochraceoroseus</name>
    <dbReference type="NCBI Taxonomy" id="138278"/>
    <lineage>
        <taxon>Eukaryota</taxon>
        <taxon>Fungi</taxon>
        <taxon>Dikarya</taxon>
        <taxon>Ascomycota</taxon>
        <taxon>Pezizomycotina</taxon>
        <taxon>Eurotiomycetes</taxon>
        <taxon>Eurotiomycetidae</taxon>
        <taxon>Eurotiales</taxon>
        <taxon>Aspergillaceae</taxon>
        <taxon>Aspergillus</taxon>
        <taxon>Aspergillus subgen. Nidulantes</taxon>
    </lineage>
</organism>